<dbReference type="Pfam" id="PF16925">
    <property type="entry name" value="TetR_C_13"/>
    <property type="match status" value="1"/>
</dbReference>
<gene>
    <name evidence="6" type="ORF">FHR36_007628</name>
</gene>
<dbReference type="Gene3D" id="1.10.10.60">
    <property type="entry name" value="Homeodomain-like"/>
    <property type="match status" value="1"/>
</dbReference>
<dbReference type="InterPro" id="IPR011075">
    <property type="entry name" value="TetR_C"/>
</dbReference>
<dbReference type="Gene3D" id="1.10.357.10">
    <property type="entry name" value="Tetracycline Repressor, domain 2"/>
    <property type="match status" value="1"/>
</dbReference>
<keyword evidence="3" id="KW-0804">Transcription</keyword>
<dbReference type="PROSITE" id="PS50977">
    <property type="entry name" value="HTH_TETR_2"/>
    <property type="match status" value="1"/>
</dbReference>
<evidence type="ECO:0000259" key="5">
    <source>
        <dbReference type="PROSITE" id="PS50977"/>
    </source>
</evidence>
<dbReference type="Pfam" id="PF00440">
    <property type="entry name" value="TetR_N"/>
    <property type="match status" value="1"/>
</dbReference>
<evidence type="ECO:0000313" key="7">
    <source>
        <dbReference type="Proteomes" id="UP001206483"/>
    </source>
</evidence>
<dbReference type="Proteomes" id="UP001206483">
    <property type="component" value="Unassembled WGS sequence"/>
</dbReference>
<sequence>MGRPRTFDEEATLDRAMLLFWRKGYEATTMNDLVEELGLGRGSIYAAYGDKHRLFVLALGRYLGHQTTLLDSALGDTGPVLPHLRDVIDRLLAADAACTGAGCFSVNSIAELLPNDAEVAELARRSLQFAEDAFTTQLERAARSGELSPAIGPRDAAHLLVTTVQGLQIMRKADPDPARAAACLDSLFTLLAPTTAPTAPTPAPAYATP</sequence>
<keyword evidence="1" id="KW-0805">Transcription regulation</keyword>
<dbReference type="InterPro" id="IPR009057">
    <property type="entry name" value="Homeodomain-like_sf"/>
</dbReference>
<dbReference type="SUPFAM" id="SSF46689">
    <property type="entry name" value="Homeodomain-like"/>
    <property type="match status" value="1"/>
</dbReference>
<feature type="DNA-binding region" description="H-T-H motif" evidence="4">
    <location>
        <begin position="29"/>
        <end position="48"/>
    </location>
</feature>
<evidence type="ECO:0000256" key="4">
    <source>
        <dbReference type="PROSITE-ProRule" id="PRU00335"/>
    </source>
</evidence>
<dbReference type="InterPro" id="IPR036271">
    <property type="entry name" value="Tet_transcr_reg_TetR-rel_C_sf"/>
</dbReference>
<evidence type="ECO:0000256" key="3">
    <source>
        <dbReference type="ARBA" id="ARBA00023163"/>
    </source>
</evidence>
<name>A0ABT1JAE2_9ACTN</name>
<dbReference type="InterPro" id="IPR001647">
    <property type="entry name" value="HTH_TetR"/>
</dbReference>
<evidence type="ECO:0000256" key="1">
    <source>
        <dbReference type="ARBA" id="ARBA00023015"/>
    </source>
</evidence>
<evidence type="ECO:0000256" key="2">
    <source>
        <dbReference type="ARBA" id="ARBA00023125"/>
    </source>
</evidence>
<dbReference type="PANTHER" id="PTHR47506">
    <property type="entry name" value="TRANSCRIPTIONAL REGULATORY PROTEIN"/>
    <property type="match status" value="1"/>
</dbReference>
<dbReference type="RefSeq" id="WP_253804751.1">
    <property type="nucleotide sequence ID" value="NZ_BAAAUB010000035.1"/>
</dbReference>
<keyword evidence="7" id="KW-1185">Reference proteome</keyword>
<protein>
    <submittedName>
        <fullName evidence="6">TetR/AcrR family transcriptional repressor of nem operon</fullName>
    </submittedName>
</protein>
<dbReference type="EMBL" id="JAMZDX010000009">
    <property type="protein sequence ID" value="MCP2314427.1"/>
    <property type="molecule type" value="Genomic_DNA"/>
</dbReference>
<organism evidence="6 7">
    <name type="scientific">Kitasatospora paracochleata</name>
    <dbReference type="NCBI Taxonomy" id="58354"/>
    <lineage>
        <taxon>Bacteria</taxon>
        <taxon>Bacillati</taxon>
        <taxon>Actinomycetota</taxon>
        <taxon>Actinomycetes</taxon>
        <taxon>Kitasatosporales</taxon>
        <taxon>Streptomycetaceae</taxon>
        <taxon>Kitasatospora</taxon>
    </lineage>
</organism>
<accession>A0ABT1JAE2</accession>
<comment type="caution">
    <text evidence="6">The sequence shown here is derived from an EMBL/GenBank/DDBJ whole genome shotgun (WGS) entry which is preliminary data.</text>
</comment>
<proteinExistence type="predicted"/>
<dbReference type="PANTHER" id="PTHR47506:SF1">
    <property type="entry name" value="HTH-TYPE TRANSCRIPTIONAL REGULATOR YJDC"/>
    <property type="match status" value="1"/>
</dbReference>
<feature type="domain" description="HTH tetR-type" evidence="5">
    <location>
        <begin position="6"/>
        <end position="66"/>
    </location>
</feature>
<evidence type="ECO:0000313" key="6">
    <source>
        <dbReference type="EMBL" id="MCP2314427.1"/>
    </source>
</evidence>
<dbReference type="SUPFAM" id="SSF48498">
    <property type="entry name" value="Tetracyclin repressor-like, C-terminal domain"/>
    <property type="match status" value="1"/>
</dbReference>
<keyword evidence="2 4" id="KW-0238">DNA-binding</keyword>
<reference evidence="6 7" key="1">
    <citation type="submission" date="2022-06" db="EMBL/GenBank/DDBJ databases">
        <title>Sequencing the genomes of 1000 actinobacteria strains.</title>
        <authorList>
            <person name="Klenk H.-P."/>
        </authorList>
    </citation>
    <scope>NUCLEOTIDE SEQUENCE [LARGE SCALE GENOMIC DNA]</scope>
    <source>
        <strain evidence="6 7">DSM 41656</strain>
    </source>
</reference>